<evidence type="ECO:0000313" key="2">
    <source>
        <dbReference type="Proteomes" id="UP001210231"/>
    </source>
</evidence>
<comment type="caution">
    <text evidence="1">The sequence shown here is derived from an EMBL/GenBank/DDBJ whole genome shotgun (WGS) entry which is preliminary data.</text>
</comment>
<sequence length="145" mass="15432">MAILKNAINALDPAPDKTKELTLACNLLFELAEQKHEIQEKFLKEQLRTAGTAENPSIPITSILAWHSETRAYVKSDAGSLVNTVTDAVRKFITGGSDAIISGVGELITGGLEAILGAGSGTESSMHSYFIVVEGLSIVRFDLTA</sequence>
<accession>A0ABT4UHB2</accession>
<dbReference type="Proteomes" id="UP001210231">
    <property type="component" value="Unassembled WGS sequence"/>
</dbReference>
<proteinExistence type="predicted"/>
<name>A0ABT4UHB2_9BACT</name>
<gene>
    <name evidence="1" type="ORF">O3P16_02235</name>
</gene>
<dbReference type="RefSeq" id="WP_407029939.1">
    <property type="nucleotide sequence ID" value="NZ_JAQGEF010000002.1"/>
</dbReference>
<protein>
    <submittedName>
        <fullName evidence="1">Uncharacterized protein</fullName>
    </submittedName>
</protein>
<dbReference type="EMBL" id="JAQGEF010000002">
    <property type="protein sequence ID" value="MDA3613610.1"/>
    <property type="molecule type" value="Genomic_DNA"/>
</dbReference>
<evidence type="ECO:0000313" key="1">
    <source>
        <dbReference type="EMBL" id="MDA3613610.1"/>
    </source>
</evidence>
<reference evidence="1 2" key="1">
    <citation type="submission" date="2022-12" db="EMBL/GenBank/DDBJ databases">
        <title>Chitinophagaceae gen. sp. nov., a new member of the family Chitinophagaceae, isolated from soil in a chemical factory.</title>
        <authorList>
            <person name="Ke Z."/>
        </authorList>
    </citation>
    <scope>NUCLEOTIDE SEQUENCE [LARGE SCALE GENOMIC DNA]</scope>
    <source>
        <strain evidence="1 2">LY-5</strain>
    </source>
</reference>
<organism evidence="1 2">
    <name type="scientific">Polluticaenibacter yanchengensis</name>
    <dbReference type="NCBI Taxonomy" id="3014562"/>
    <lineage>
        <taxon>Bacteria</taxon>
        <taxon>Pseudomonadati</taxon>
        <taxon>Bacteroidota</taxon>
        <taxon>Chitinophagia</taxon>
        <taxon>Chitinophagales</taxon>
        <taxon>Chitinophagaceae</taxon>
        <taxon>Polluticaenibacter</taxon>
    </lineage>
</organism>
<keyword evidence="2" id="KW-1185">Reference proteome</keyword>